<dbReference type="RefSeq" id="XP_036356575.1">
    <property type="nucleotide sequence ID" value="XM_036500682.1"/>
</dbReference>
<feature type="region of interest" description="Disordered" evidence="1">
    <location>
        <begin position="1"/>
        <end position="20"/>
    </location>
</feature>
<dbReference type="KEGG" id="osn:118762182"/>
<dbReference type="Proteomes" id="UP000515154">
    <property type="component" value="Linkage group LG2"/>
</dbReference>
<gene>
    <name evidence="3" type="primary">LOC118762182</name>
</gene>
<keyword evidence="2" id="KW-1185">Reference proteome</keyword>
<accession>A0A7E6ENS1</accession>
<reference evidence="3" key="1">
    <citation type="submission" date="2025-08" db="UniProtKB">
        <authorList>
            <consortium name="RefSeq"/>
        </authorList>
    </citation>
    <scope>IDENTIFICATION</scope>
</reference>
<evidence type="ECO:0000256" key="1">
    <source>
        <dbReference type="SAM" id="MobiDB-lite"/>
    </source>
</evidence>
<evidence type="ECO:0000313" key="3">
    <source>
        <dbReference type="RefSeq" id="XP_036356575.1"/>
    </source>
</evidence>
<organism evidence="2 3">
    <name type="scientific">Octopus sinensis</name>
    <name type="common">East Asian common octopus</name>
    <dbReference type="NCBI Taxonomy" id="2607531"/>
    <lineage>
        <taxon>Eukaryota</taxon>
        <taxon>Metazoa</taxon>
        <taxon>Spiralia</taxon>
        <taxon>Lophotrochozoa</taxon>
        <taxon>Mollusca</taxon>
        <taxon>Cephalopoda</taxon>
        <taxon>Coleoidea</taxon>
        <taxon>Octopodiformes</taxon>
        <taxon>Octopoda</taxon>
        <taxon>Incirrata</taxon>
        <taxon>Octopodidae</taxon>
        <taxon>Octopus</taxon>
    </lineage>
</organism>
<feature type="compositionally biased region" description="Low complexity" evidence="1">
    <location>
        <begin position="1761"/>
        <end position="1772"/>
    </location>
</feature>
<sequence length="2440" mass="264750">MNDESFLPDTAISLNPPVGNPGDIRPDVGWITNSNKNRTITLDIGPNLDFGAIIRLVQHKNVKSYTVFTSHPSAKTQIEESTPGQTVSIQQHNGQTTVQIELSPIHPTQDMVVSISAKFCKHPISTTAAPATSATASTLPTTRPPTASTAMATTELVPSPTTPRQWVCALSESMNDESFLPDTAISLNPPVGNPGDIRPDVGWITNSNKNRTITLDIGPNLDFGAIIRLVQHKNVKSYTVFTSHPSAKTQIEESTPGQTVSIQQHNGQTTVQIELSPIHPTQDMVVSISAKFCKHPISTTAAPATSATASTLPTTRPPTASTAMATTELVPSPTTPLQWLCALSESMNDESFLPDTAISLNPPVGNPGDIRPDVGWITNSNKNRTITLDIGPNLDFGAIIRLVQHKNVKSYTVFTSHPSAKTQIEESTPGQTVSIQQHNGQTTVQIELSPIHPTQDMVVSISAKFCKHPISTTAAPATSATASTLPTTRPPTASTAMATTELVPSPTTPRQWSCALSETMNDESFLPDTAISLNPPVGNPGDIRPDVGWITNSNKNRTITLVIGPNLDFGAIIRLVEHDNVKSYTVSILHPSAKTQIQESSPDRPVAIPQHNSQTMLQIELSPTDPTRDMLVTLSAKLCKHPISTTTAPVTSATASSLPTTHPPTASTAMATTELVPSPTTPRQWSCALSETMNDESFLPDTAISLNPPVGNPGDIRPDVGWITNSNKNRTITLDIGPNLNFGAIIRLVEHDNVKSYTVFILHPSAKTQIQESSPDRPVSIPQDYGQTTVQIVLSPDDPTQDMLVTLSAKLCKHPISTTTAPVTSATAPTLPTTRPRFCNISEAMDDESFLPDTAISLNPPVGNPGDIRPDFGWLTNSNSKRIITLDIGPSLDDGGTIRLIRHDNVKSFTVFISRPSAKMQIETSSPDRTIHITQHNGQTTVEIEILPTDPTKDMLVTLSAKLCKHPISTTMAPVTSAPTSTLPTTTPRFCNISEAMDDESFLPDTAISLNPPVGNPGDIRPDFGWITNSNSKRIITLDIGPSLDDGGTIRLIRHDNVKSFTVFISRPSAKMQIETSSPDRTIHITQHNGQTTVEIEILPTDPTKDMLVTLSAKLCKHPISTTMAPVTSAPTSTLPTTTPRFCNISEAMDDESFLPDTAISLNPPVGNPGDIRPDFGWLTNSNSKRIITLDIGPSLDDGGTIRLIRHDNVKSFTVFISRPSAKMQIETSSPDRTIHITQHNGQTTVEIEILPTDPTKDMLTLSQRQWHQSHQHLHQLYQQLFHLTFSLDSSVQIFVNAYFFSELLTLDYVGASFTYGCSRFCNISEAMDDESFLPDTAISLNPPVGNPGDIRPDFGWLTNSNSKRIITLDVGPSLDDGATIRLIRHDNVKSITVFISRPSAKMQIETSSPDRTIHITQHNGQTTVEIEILPTDPTKDMLVTLSAKLCKHPISTTMAPVTSAPTSTLPTTTPRFCNISEAMDDESFLPDTAISLNPPVGNPGDIRPDFGWLTNSNSKRIITLDIGPSLDDGGTIRLIRHDNVKSFTVFISRPSAKMQIETSSPDRTIHITQHNGQTTVEIELLPTDPTKDMLVSLSAKLCKHPISTTMAPVTSAPTSTLPTTTPRFCNISEAMDDESFLPDTAISLNPPVGNPGDIRPDFGWLTNSNSKRIITLDIGPSLDDGGTIRLIRHDNVKSFTVFISRPSAKMQIETSSPDRTIHITQHNGQTTVEIELLPTDPTKDMLVTLSAKLCKHPISTTMAPVTSAPTSTLPTTTPPPNFSHLTTSERRSRTDVHGSVIYQKRWMMNLFLPDTAISLNPPVGNPGDIRPDFGWLTNSNSKRIITLDIGPSLDDGGTIRLIRHDNVKSFTVFISRPSAKMQIETSSPDRTIHITQHNGQTTVEIELLPTDPTKDMLVTLSAKLCKHPISTTMAPVTSAPTSTLPTTTPRFCNISEAMDDESFLPDTAISLNPPVGNPGDIRPDFGWLTNSNSKRIITLDIGPSLDDGGTIRLIRHDNVKSFTVFISRPSAKMQIETSSPDRTIHITQHNGQTTVEIELLPTDPTKDMLVSLSAKLCKHPISTTMAPVTSAPTSTLPTTTPRFCNISEAMDDESFLPDTAISLNPPVGNPGDIRPDFGWLTNSNSKRIITLDIGPSLDDGGTIRLIRHDNVKSFTVFISRPSAKMQIETSSPDRTIHITQHNGQTTVEIELLPTDPTKDMLVTLSAKLCKHPISTTMAPVTSAPTSTLPTTTPRFCNISEAMDDESFLPDTAISLNPPVGNPGDIRPDFGWLTNSNSKRIITLDIGPSLDDGGTIRLIRHDNVKSFTVFISRPSAKMQIETSSPDRTIHITQHNGQTTVEIELLPTDPTKDMLVTLSAKLCKHPISTTMAPVTSAPTSTLPTTTPRFCNISEAMDDESFLPDTAISLNPPVGNPGDIRPDLDG</sequence>
<proteinExistence type="predicted"/>
<evidence type="ECO:0000313" key="2">
    <source>
        <dbReference type="Proteomes" id="UP000515154"/>
    </source>
</evidence>
<feature type="region of interest" description="Disordered" evidence="1">
    <location>
        <begin position="2420"/>
        <end position="2440"/>
    </location>
</feature>
<protein>
    <submittedName>
        <fullName evidence="3">Mucin-3A-like</fullName>
    </submittedName>
</protein>
<feature type="region of interest" description="Disordered" evidence="1">
    <location>
        <begin position="1761"/>
        <end position="1787"/>
    </location>
</feature>
<name>A0A7E6ENS1_9MOLL</name>